<sequence length="191" mass="20534">MTAKGTTGTDAPRITLKTVRSKAGLSLSQTAVITGVSKAMLGQIERGESSPTLVTLWKLAKGFHLPLSAFIEGLAQGDETVPGKSPGQRVRFDESISFETLFAFDPAFGSECFLIQLRPGQTHVSHPHDLGVVEDIFVTEGAVELELGGDWTRYEAGQAVRFKADQPHSYRNPGEAPAQFHNTIHYPGAAG</sequence>
<keyword evidence="1" id="KW-0805">Transcription regulation</keyword>
<dbReference type="GO" id="GO:0005829">
    <property type="term" value="C:cytosol"/>
    <property type="evidence" value="ECO:0007669"/>
    <property type="project" value="TreeGrafter"/>
</dbReference>
<evidence type="ECO:0000256" key="3">
    <source>
        <dbReference type="ARBA" id="ARBA00023163"/>
    </source>
</evidence>
<dbReference type="GO" id="GO:0003677">
    <property type="term" value="F:DNA binding"/>
    <property type="evidence" value="ECO:0007669"/>
    <property type="project" value="UniProtKB-KW"/>
</dbReference>
<dbReference type="AlphaFoldDB" id="A0A7L9WSH7"/>
<protein>
    <submittedName>
        <fullName evidence="5">Cupin domain-containing protein</fullName>
    </submittedName>
</protein>
<dbReference type="Gene3D" id="2.60.120.10">
    <property type="entry name" value="Jelly Rolls"/>
    <property type="match status" value="1"/>
</dbReference>
<dbReference type="InterPro" id="IPR013096">
    <property type="entry name" value="Cupin_2"/>
</dbReference>
<reference evidence="5 6" key="1">
    <citation type="submission" date="2019-10" db="EMBL/GenBank/DDBJ databases">
        <title>Pseudopuniceibacterium sp. HQ09 islated from Antarctica.</title>
        <authorList>
            <person name="Liao L."/>
            <person name="Su S."/>
            <person name="Chen B."/>
            <person name="Yu Y."/>
        </authorList>
    </citation>
    <scope>NUCLEOTIDE SEQUENCE [LARGE SCALE GENOMIC DNA]</scope>
    <source>
        <strain evidence="5 6">HQ09</strain>
    </source>
</reference>
<dbReference type="SMART" id="SM00530">
    <property type="entry name" value="HTH_XRE"/>
    <property type="match status" value="1"/>
</dbReference>
<dbReference type="InterPro" id="IPR011051">
    <property type="entry name" value="RmlC_Cupin_sf"/>
</dbReference>
<dbReference type="SUPFAM" id="SSF51182">
    <property type="entry name" value="RmlC-like cupins"/>
    <property type="match status" value="1"/>
</dbReference>
<evidence type="ECO:0000313" key="6">
    <source>
        <dbReference type="Proteomes" id="UP000594118"/>
    </source>
</evidence>
<gene>
    <name evidence="5" type="ORF">F3W81_17570</name>
</gene>
<proteinExistence type="predicted"/>
<evidence type="ECO:0000313" key="5">
    <source>
        <dbReference type="EMBL" id="QOL82468.1"/>
    </source>
</evidence>
<dbReference type="CDD" id="cd02209">
    <property type="entry name" value="cupin_XRE_C"/>
    <property type="match status" value="1"/>
</dbReference>
<feature type="domain" description="HTH cro/C1-type" evidence="4">
    <location>
        <begin position="16"/>
        <end position="70"/>
    </location>
</feature>
<dbReference type="InterPro" id="IPR014710">
    <property type="entry name" value="RmlC-like_jellyroll"/>
</dbReference>
<dbReference type="InterPro" id="IPR010982">
    <property type="entry name" value="Lambda_DNA-bd_dom_sf"/>
</dbReference>
<dbReference type="GO" id="GO:0003700">
    <property type="term" value="F:DNA-binding transcription factor activity"/>
    <property type="evidence" value="ECO:0007669"/>
    <property type="project" value="TreeGrafter"/>
</dbReference>
<organism evidence="5 6">
    <name type="scientific">Pseudooceanicola spongiae</name>
    <dbReference type="NCBI Taxonomy" id="2613965"/>
    <lineage>
        <taxon>Bacteria</taxon>
        <taxon>Pseudomonadati</taxon>
        <taxon>Pseudomonadota</taxon>
        <taxon>Alphaproteobacteria</taxon>
        <taxon>Rhodobacterales</taxon>
        <taxon>Paracoccaceae</taxon>
        <taxon>Pseudooceanicola</taxon>
    </lineage>
</organism>
<dbReference type="CDD" id="cd00093">
    <property type="entry name" value="HTH_XRE"/>
    <property type="match status" value="1"/>
</dbReference>
<evidence type="ECO:0000256" key="2">
    <source>
        <dbReference type="ARBA" id="ARBA00023125"/>
    </source>
</evidence>
<dbReference type="PANTHER" id="PTHR46797:SF23">
    <property type="entry name" value="HTH-TYPE TRANSCRIPTIONAL REGULATOR SUTR"/>
    <property type="match status" value="1"/>
</dbReference>
<evidence type="ECO:0000256" key="1">
    <source>
        <dbReference type="ARBA" id="ARBA00023015"/>
    </source>
</evidence>
<name>A0A7L9WSH7_9RHOB</name>
<keyword evidence="3" id="KW-0804">Transcription</keyword>
<dbReference type="KEGG" id="pshq:F3W81_17570"/>
<evidence type="ECO:0000259" key="4">
    <source>
        <dbReference type="PROSITE" id="PS50943"/>
    </source>
</evidence>
<dbReference type="PROSITE" id="PS50943">
    <property type="entry name" value="HTH_CROC1"/>
    <property type="match status" value="1"/>
</dbReference>
<dbReference type="RefSeq" id="WP_193080623.1">
    <property type="nucleotide sequence ID" value="NZ_CP045201.1"/>
</dbReference>
<dbReference type="InterPro" id="IPR001387">
    <property type="entry name" value="Cro/C1-type_HTH"/>
</dbReference>
<dbReference type="Gene3D" id="1.10.260.40">
    <property type="entry name" value="lambda repressor-like DNA-binding domains"/>
    <property type="match status" value="1"/>
</dbReference>
<dbReference type="PANTHER" id="PTHR46797">
    <property type="entry name" value="HTH-TYPE TRANSCRIPTIONAL REGULATOR"/>
    <property type="match status" value="1"/>
</dbReference>
<dbReference type="Pfam" id="PF07883">
    <property type="entry name" value="Cupin_2"/>
    <property type="match status" value="1"/>
</dbReference>
<dbReference type="Proteomes" id="UP000594118">
    <property type="component" value="Chromosome"/>
</dbReference>
<dbReference type="InterPro" id="IPR050807">
    <property type="entry name" value="TransReg_Diox_bact_type"/>
</dbReference>
<dbReference type="SUPFAM" id="SSF47413">
    <property type="entry name" value="lambda repressor-like DNA-binding domains"/>
    <property type="match status" value="1"/>
</dbReference>
<dbReference type="Pfam" id="PF01381">
    <property type="entry name" value="HTH_3"/>
    <property type="match status" value="1"/>
</dbReference>
<keyword evidence="2" id="KW-0238">DNA-binding</keyword>
<dbReference type="EMBL" id="CP045201">
    <property type="protein sequence ID" value="QOL82468.1"/>
    <property type="molecule type" value="Genomic_DNA"/>
</dbReference>
<keyword evidence="6" id="KW-1185">Reference proteome</keyword>
<accession>A0A7L9WSH7</accession>